<keyword evidence="4" id="KW-1185">Reference proteome</keyword>
<dbReference type="Proteomes" id="UP000215896">
    <property type="component" value="Unassembled WGS sequence"/>
</dbReference>
<evidence type="ECO:0000313" key="4">
    <source>
        <dbReference type="Proteomes" id="UP000215896"/>
    </source>
</evidence>
<evidence type="ECO:0000256" key="1">
    <source>
        <dbReference type="ARBA" id="ARBA00008007"/>
    </source>
</evidence>
<proteinExistence type="inferred from homology"/>
<comment type="caution">
    <text evidence="3">The sequence shown here is derived from an EMBL/GenBank/DDBJ whole genome shotgun (WGS) entry which is preliminary data.</text>
</comment>
<dbReference type="Pfam" id="PF00156">
    <property type="entry name" value="Pribosyltran"/>
    <property type="match status" value="1"/>
</dbReference>
<keyword evidence="3" id="KW-0328">Glycosyltransferase</keyword>
<sequence>MVNAAADLLLGARCPGCGTPGWRVCADCRAALASAPVGFARRDPSPPGYPPTVAGADYDDRVQGLVTGFKERGVRAAAPLLGQRLGLAVARLLAARGAPGQAYALVPIPSTPAVVRERGLDCTGLLARLAAAEVRHLAGLRVPVRRGLRQTAVVRDQAGLHARERWANLSGALTAVPARLTARPQTTAPVVVIIDDVTTTGATLAEAHRALRAAGVPVLGAAVAAATIRRTPPPGHPAAGSRSAR</sequence>
<reference evidence="3 4" key="1">
    <citation type="submission" date="2017-07" db="EMBL/GenBank/DDBJ databases">
        <title>Draft whole genome sequences of clinical Proprionibacteriaceae strains.</title>
        <authorList>
            <person name="Bernier A.-M."/>
            <person name="Bernard K."/>
            <person name="Domingo M.-C."/>
        </authorList>
    </citation>
    <scope>NUCLEOTIDE SEQUENCE [LARGE SCALE GENOMIC DNA]</scope>
    <source>
        <strain evidence="3 4">NML 030167</strain>
    </source>
</reference>
<dbReference type="AlphaFoldDB" id="A0A255GG74"/>
<gene>
    <name evidence="3" type="ORF">CGZ94_07845</name>
</gene>
<protein>
    <submittedName>
        <fullName evidence="3">Phosphoribosyltransferase</fullName>
    </submittedName>
</protein>
<keyword evidence="3" id="KW-0808">Transferase</keyword>
<name>A0A255GG74_9ACTN</name>
<dbReference type="InterPro" id="IPR029057">
    <property type="entry name" value="PRTase-like"/>
</dbReference>
<evidence type="ECO:0000259" key="2">
    <source>
        <dbReference type="Pfam" id="PF00156"/>
    </source>
</evidence>
<dbReference type="GO" id="GO:0016757">
    <property type="term" value="F:glycosyltransferase activity"/>
    <property type="evidence" value="ECO:0007669"/>
    <property type="project" value="UniProtKB-KW"/>
</dbReference>
<dbReference type="InterPro" id="IPR051910">
    <property type="entry name" value="ComF/GntX_DNA_util-trans"/>
</dbReference>
<dbReference type="OrthoDB" id="5244859at2"/>
<dbReference type="PANTHER" id="PTHR47505:SF1">
    <property type="entry name" value="DNA UTILIZATION PROTEIN YHGH"/>
    <property type="match status" value="1"/>
</dbReference>
<accession>A0A255GG74</accession>
<dbReference type="Gene3D" id="3.40.50.2020">
    <property type="match status" value="1"/>
</dbReference>
<organism evidence="3 4">
    <name type="scientific">Enemella evansiae</name>
    <dbReference type="NCBI Taxonomy" id="2016499"/>
    <lineage>
        <taxon>Bacteria</taxon>
        <taxon>Bacillati</taxon>
        <taxon>Actinomycetota</taxon>
        <taxon>Actinomycetes</taxon>
        <taxon>Propionibacteriales</taxon>
        <taxon>Propionibacteriaceae</taxon>
        <taxon>Enemella</taxon>
    </lineage>
</organism>
<dbReference type="PANTHER" id="PTHR47505">
    <property type="entry name" value="DNA UTILIZATION PROTEIN YHGH"/>
    <property type="match status" value="1"/>
</dbReference>
<evidence type="ECO:0000313" key="3">
    <source>
        <dbReference type="EMBL" id="OYO14825.1"/>
    </source>
</evidence>
<feature type="domain" description="Phosphoribosyltransferase" evidence="2">
    <location>
        <begin position="182"/>
        <end position="235"/>
    </location>
</feature>
<comment type="similarity">
    <text evidence="1">Belongs to the ComF/GntX family.</text>
</comment>
<dbReference type="EMBL" id="NMVO01000012">
    <property type="protein sequence ID" value="OYO14825.1"/>
    <property type="molecule type" value="Genomic_DNA"/>
</dbReference>
<dbReference type="SUPFAM" id="SSF53271">
    <property type="entry name" value="PRTase-like"/>
    <property type="match status" value="1"/>
</dbReference>
<dbReference type="CDD" id="cd06223">
    <property type="entry name" value="PRTases_typeI"/>
    <property type="match status" value="1"/>
</dbReference>
<dbReference type="InterPro" id="IPR000836">
    <property type="entry name" value="PRTase_dom"/>
</dbReference>